<keyword evidence="3 9" id="KW-0645">Protease</keyword>
<dbReference type="Pfam" id="PF05922">
    <property type="entry name" value="Inhibitor_I9"/>
    <property type="match status" value="1"/>
</dbReference>
<comment type="subcellular location">
    <subcellularLocation>
        <location evidence="1">Secreted</location>
    </subcellularLocation>
</comment>
<feature type="domain" description="Subtilisin-like protease fibronectin type-III" evidence="14">
    <location>
        <begin position="634"/>
        <end position="730"/>
    </location>
</feature>
<dbReference type="Pfam" id="PF02225">
    <property type="entry name" value="PA"/>
    <property type="match status" value="1"/>
</dbReference>
<dbReference type="PROSITE" id="PS00138">
    <property type="entry name" value="SUBTILASE_SER"/>
    <property type="match status" value="1"/>
</dbReference>
<dbReference type="InterPro" id="IPR037045">
    <property type="entry name" value="S8pro/Inhibitor_I9_sf"/>
</dbReference>
<dbReference type="CDD" id="cd04852">
    <property type="entry name" value="Peptidases_S8_3"/>
    <property type="match status" value="1"/>
</dbReference>
<dbReference type="AlphaFoldDB" id="A0A830CRR3"/>
<feature type="domain" description="Inhibitor I9" evidence="13">
    <location>
        <begin position="13"/>
        <end position="69"/>
    </location>
</feature>
<evidence type="ECO:0000256" key="4">
    <source>
        <dbReference type="ARBA" id="ARBA00022729"/>
    </source>
</evidence>
<sequence>MGASPIGAPTNYHAQLMSELMKRKKNLVVHTYNKSFVGFAARLSEEEAKSIARRPGVVSVFPDRVLQLQTTRSWDFLMSQQTFKNIDLTPTRSHSQVSWSTGADTIIGIMDTGIWPEHPSFNDMYMGPIPKRWKGKCMPGKNFNSSTCNRKQFAIIYRKVIGSRYYGVMDTARDLDGHGTHVASTAAGKPIFGASYYGLAKGTARGCSPGSRIAAYRVCGDDGECQGSDILRAYDDAIADGVDVISISVGEPPQDQDIITDPVAIGAFHAAEKGIIVVGAAGNDGPFPMSVANVAPWILTVAATTIDRDFEADIVLGDGEVIKGGGINFSGLNKSAVYHLVDGRSASSNQTYVTDASYRDCIPGSLIDGKVKNGIVVCENNDGHYGLKEKYMSLVKQGAIGMIVMDNNFRQVPLIYGTFPIAAVTEGDGAQIRAYINSTSKPLATILPTVTIPNYKPAPVVPYFSSRGPAYGIETLIKPDIAAPGVGILAACPLNDTSVAIPGKEPPFFYIRSGTSQACPHVSGLAAIVKSLHPKWSPSAIRSAIMTTAIQRNNLHAPIKVNNGLRATPYDIGAGEISIFGPLRPGLVYETTTTDYVQFLCYMGYNASVIKSIGSTVPNKFSCPSNSSPDLISNMNYPSIAISGLKTNGSRTVKRTVTNVGEVYSTYTASVEAPPGMQVQVVPDKLQFTKNVNKKSFQVTFIVSTTSKEPLFGSITWSNWKYNVQSPFVVSNA</sequence>
<evidence type="ECO:0000256" key="1">
    <source>
        <dbReference type="ARBA" id="ARBA00004613"/>
    </source>
</evidence>
<keyword evidence="16" id="KW-1185">Reference proteome</keyword>
<dbReference type="Gene3D" id="3.40.50.200">
    <property type="entry name" value="Peptidase S8/S53 domain"/>
    <property type="match status" value="1"/>
</dbReference>
<keyword evidence="4" id="KW-0732">Signal</keyword>
<evidence type="ECO:0000259" key="11">
    <source>
        <dbReference type="Pfam" id="PF00082"/>
    </source>
</evidence>
<evidence type="ECO:0000256" key="6">
    <source>
        <dbReference type="ARBA" id="ARBA00022825"/>
    </source>
</evidence>
<dbReference type="InterPro" id="IPR023828">
    <property type="entry name" value="Peptidase_S8_Ser-AS"/>
</dbReference>
<dbReference type="PRINTS" id="PR00723">
    <property type="entry name" value="SUBTILISIN"/>
</dbReference>
<reference evidence="15" key="1">
    <citation type="submission" date="2020-07" db="EMBL/GenBank/DDBJ databases">
        <title>Ethylene signaling mediates host invasion by parasitic plants.</title>
        <authorList>
            <person name="Yoshida S."/>
        </authorList>
    </citation>
    <scope>NUCLEOTIDE SEQUENCE</scope>
    <source>
        <strain evidence="15">Okayama</strain>
    </source>
</reference>
<dbReference type="Gene3D" id="2.60.40.2310">
    <property type="match status" value="1"/>
</dbReference>
<evidence type="ECO:0000256" key="5">
    <source>
        <dbReference type="ARBA" id="ARBA00022801"/>
    </source>
</evidence>
<evidence type="ECO:0000256" key="3">
    <source>
        <dbReference type="ARBA" id="ARBA00022670"/>
    </source>
</evidence>
<dbReference type="GO" id="GO:0005576">
    <property type="term" value="C:extracellular region"/>
    <property type="evidence" value="ECO:0007669"/>
    <property type="project" value="UniProtKB-SubCell"/>
</dbReference>
<name>A0A830CRR3_9LAMI</name>
<feature type="active site" description="Charge relay system" evidence="8 9">
    <location>
        <position position="516"/>
    </location>
</feature>
<organism evidence="15 16">
    <name type="scientific">Phtheirospermum japonicum</name>
    <dbReference type="NCBI Taxonomy" id="374723"/>
    <lineage>
        <taxon>Eukaryota</taxon>
        <taxon>Viridiplantae</taxon>
        <taxon>Streptophyta</taxon>
        <taxon>Embryophyta</taxon>
        <taxon>Tracheophyta</taxon>
        <taxon>Spermatophyta</taxon>
        <taxon>Magnoliopsida</taxon>
        <taxon>eudicotyledons</taxon>
        <taxon>Gunneridae</taxon>
        <taxon>Pentapetalae</taxon>
        <taxon>asterids</taxon>
        <taxon>lamiids</taxon>
        <taxon>Lamiales</taxon>
        <taxon>Orobanchaceae</taxon>
        <taxon>Orobanchaceae incertae sedis</taxon>
        <taxon>Phtheirospermum</taxon>
    </lineage>
</organism>
<accession>A0A830CRR3</accession>
<dbReference type="InterPro" id="IPR045051">
    <property type="entry name" value="SBT"/>
</dbReference>
<dbReference type="Pfam" id="PF17766">
    <property type="entry name" value="fn3_6"/>
    <property type="match status" value="1"/>
</dbReference>
<dbReference type="Gene3D" id="3.30.70.80">
    <property type="entry name" value="Peptidase S8 propeptide/proteinase inhibitor I9"/>
    <property type="match status" value="1"/>
</dbReference>
<comment type="caution">
    <text evidence="15">The sequence shown here is derived from an EMBL/GenBank/DDBJ whole genome shotgun (WGS) entry which is preliminary data.</text>
</comment>
<feature type="active site" description="Charge relay system" evidence="8 9">
    <location>
        <position position="111"/>
    </location>
</feature>
<dbReference type="InterPro" id="IPR015500">
    <property type="entry name" value="Peptidase_S8_subtilisin-rel"/>
</dbReference>
<protein>
    <submittedName>
        <fullName evidence="15">Co(2)-response secreted protease</fullName>
    </submittedName>
</protein>
<dbReference type="GO" id="GO:0004252">
    <property type="term" value="F:serine-type endopeptidase activity"/>
    <property type="evidence" value="ECO:0007669"/>
    <property type="project" value="UniProtKB-UniRule"/>
</dbReference>
<proteinExistence type="inferred from homology"/>
<keyword evidence="7" id="KW-0325">Glycoprotein</keyword>
<dbReference type="CDD" id="cd02120">
    <property type="entry name" value="PA_subtilisin_like"/>
    <property type="match status" value="1"/>
</dbReference>
<dbReference type="OrthoDB" id="10256524at2759"/>
<evidence type="ECO:0000313" key="16">
    <source>
        <dbReference type="Proteomes" id="UP000653305"/>
    </source>
</evidence>
<dbReference type="InterPro" id="IPR010259">
    <property type="entry name" value="S8pro/Inhibitor_I9"/>
</dbReference>
<dbReference type="PROSITE" id="PS51892">
    <property type="entry name" value="SUBTILASE"/>
    <property type="match status" value="1"/>
</dbReference>
<dbReference type="InterPro" id="IPR022398">
    <property type="entry name" value="Peptidase_S8_His-AS"/>
</dbReference>
<evidence type="ECO:0000256" key="10">
    <source>
        <dbReference type="RuleBase" id="RU003355"/>
    </source>
</evidence>
<dbReference type="GO" id="GO:0006508">
    <property type="term" value="P:proteolysis"/>
    <property type="evidence" value="ECO:0007669"/>
    <property type="project" value="UniProtKB-KW"/>
</dbReference>
<dbReference type="Proteomes" id="UP000653305">
    <property type="component" value="Unassembled WGS sequence"/>
</dbReference>
<feature type="domain" description="PA" evidence="12">
    <location>
        <begin position="352"/>
        <end position="432"/>
    </location>
</feature>
<dbReference type="SUPFAM" id="SSF52743">
    <property type="entry name" value="Subtilisin-like"/>
    <property type="match status" value="1"/>
</dbReference>
<dbReference type="PANTHER" id="PTHR10795">
    <property type="entry name" value="PROPROTEIN CONVERTASE SUBTILISIN/KEXIN"/>
    <property type="match status" value="1"/>
</dbReference>
<dbReference type="InterPro" id="IPR000209">
    <property type="entry name" value="Peptidase_S8/S53_dom"/>
</dbReference>
<dbReference type="InterPro" id="IPR034197">
    <property type="entry name" value="Peptidases_S8_3"/>
</dbReference>
<dbReference type="InterPro" id="IPR041469">
    <property type="entry name" value="Subtilisin-like_FN3"/>
</dbReference>
<gene>
    <name evidence="15" type="ORF">PHJA_001915600</name>
</gene>
<evidence type="ECO:0000256" key="8">
    <source>
        <dbReference type="PIRSR" id="PIRSR615500-1"/>
    </source>
</evidence>
<dbReference type="Pfam" id="PF00082">
    <property type="entry name" value="Peptidase_S8"/>
    <property type="match status" value="1"/>
</dbReference>
<evidence type="ECO:0000259" key="14">
    <source>
        <dbReference type="Pfam" id="PF17766"/>
    </source>
</evidence>
<evidence type="ECO:0000256" key="9">
    <source>
        <dbReference type="PROSITE-ProRule" id="PRU01240"/>
    </source>
</evidence>
<feature type="active site" description="Charge relay system" evidence="8 9">
    <location>
        <position position="178"/>
    </location>
</feature>
<dbReference type="PROSITE" id="PS00136">
    <property type="entry name" value="SUBTILASE_ASP"/>
    <property type="match status" value="1"/>
</dbReference>
<keyword evidence="6 9" id="KW-0720">Serine protease</keyword>
<dbReference type="InterPro" id="IPR036852">
    <property type="entry name" value="Peptidase_S8/S53_dom_sf"/>
</dbReference>
<feature type="domain" description="Peptidase S8/S53" evidence="11">
    <location>
        <begin position="102"/>
        <end position="553"/>
    </location>
</feature>
<dbReference type="InterPro" id="IPR023827">
    <property type="entry name" value="Peptidase_S8_Asp-AS"/>
</dbReference>
<evidence type="ECO:0000256" key="2">
    <source>
        <dbReference type="ARBA" id="ARBA00011073"/>
    </source>
</evidence>
<dbReference type="EMBL" id="BMAC01000500">
    <property type="protein sequence ID" value="GFP97715.1"/>
    <property type="molecule type" value="Genomic_DNA"/>
</dbReference>
<keyword evidence="5 9" id="KW-0378">Hydrolase</keyword>
<comment type="similarity">
    <text evidence="2 9 10">Belongs to the peptidase S8 family.</text>
</comment>
<evidence type="ECO:0000259" key="13">
    <source>
        <dbReference type="Pfam" id="PF05922"/>
    </source>
</evidence>
<evidence type="ECO:0000259" key="12">
    <source>
        <dbReference type="Pfam" id="PF02225"/>
    </source>
</evidence>
<dbReference type="Gene3D" id="3.50.30.30">
    <property type="match status" value="1"/>
</dbReference>
<evidence type="ECO:0000313" key="15">
    <source>
        <dbReference type="EMBL" id="GFP97715.1"/>
    </source>
</evidence>
<dbReference type="InterPro" id="IPR003137">
    <property type="entry name" value="PA_domain"/>
</dbReference>
<dbReference type="PROSITE" id="PS00137">
    <property type="entry name" value="SUBTILASE_HIS"/>
    <property type="match status" value="1"/>
</dbReference>
<evidence type="ECO:0000256" key="7">
    <source>
        <dbReference type="ARBA" id="ARBA00023180"/>
    </source>
</evidence>